<keyword evidence="2" id="KW-1185">Reference proteome</keyword>
<organism evidence="1 2">
    <name type="scientific">Tremella mesenterica</name>
    <name type="common">Jelly fungus</name>
    <dbReference type="NCBI Taxonomy" id="5217"/>
    <lineage>
        <taxon>Eukaryota</taxon>
        <taxon>Fungi</taxon>
        <taxon>Dikarya</taxon>
        <taxon>Basidiomycota</taxon>
        <taxon>Agaricomycotina</taxon>
        <taxon>Tremellomycetes</taxon>
        <taxon>Tremellales</taxon>
        <taxon>Tremellaceae</taxon>
        <taxon>Tremella</taxon>
    </lineage>
</organism>
<proteinExistence type="predicted"/>
<dbReference type="VEuPathDB" id="FungiDB:TREMEDRAFT_65226"/>
<reference evidence="1 2" key="1">
    <citation type="submission" date="2016-06" db="EMBL/GenBank/DDBJ databases">
        <title>Evolution of pathogenesis and genome organization in the Tremellales.</title>
        <authorList>
            <person name="Cuomo C."/>
            <person name="Litvintseva A."/>
            <person name="Heitman J."/>
            <person name="Chen Y."/>
            <person name="Sun S."/>
            <person name="Springer D."/>
            <person name="Dromer F."/>
            <person name="Young S."/>
            <person name="Zeng Q."/>
            <person name="Chapman S."/>
            <person name="Gujja S."/>
            <person name="Saif S."/>
            <person name="Birren B."/>
        </authorList>
    </citation>
    <scope>NUCLEOTIDE SEQUENCE [LARGE SCALE GENOMIC DNA]</scope>
    <source>
        <strain evidence="1 2">ATCC 28783</strain>
    </source>
</reference>
<evidence type="ECO:0000313" key="2">
    <source>
        <dbReference type="Proteomes" id="UP000289152"/>
    </source>
</evidence>
<protein>
    <submittedName>
        <fullName evidence="1">Uncharacterized protein</fullName>
    </submittedName>
</protein>
<evidence type="ECO:0000313" key="1">
    <source>
        <dbReference type="EMBL" id="RXK41260.1"/>
    </source>
</evidence>
<name>A0A4Q1BTE6_TREME</name>
<dbReference type="Proteomes" id="UP000289152">
    <property type="component" value="Unassembled WGS sequence"/>
</dbReference>
<dbReference type="InParanoid" id="A0A4Q1BTE6"/>
<accession>A0A4Q1BTE6</accession>
<dbReference type="EMBL" id="SDIL01000010">
    <property type="protein sequence ID" value="RXK41260.1"/>
    <property type="molecule type" value="Genomic_DNA"/>
</dbReference>
<gene>
    <name evidence="1" type="ORF">M231_01410</name>
</gene>
<comment type="caution">
    <text evidence="1">The sequence shown here is derived from an EMBL/GenBank/DDBJ whole genome shotgun (WGS) entry which is preliminary data.</text>
</comment>
<sequence>MSITQDIIIQDTDMVTDDPRQRITSYFTQSFSKEILTFVRPTSDALVAITRISYLSASPFASEQALQPSLEVLDQWTTNAMSGGGVFDLLLMQSIKNSVTILRQTWLEENDKEMFE</sequence>
<dbReference type="AlphaFoldDB" id="A0A4Q1BTE6"/>